<gene>
    <name evidence="13" type="primary">Piso0_004701</name>
    <name evidence="13" type="ORF">GNLVRS01_PISO0K22670g</name>
    <name evidence="14" type="ORF">GNLVRS01_PISO0L22671g</name>
</gene>
<feature type="region of interest" description="Disordered" evidence="11">
    <location>
        <begin position="659"/>
        <end position="694"/>
    </location>
</feature>
<feature type="compositionally biased region" description="Low complexity" evidence="11">
    <location>
        <begin position="821"/>
        <end position="830"/>
    </location>
</feature>
<keyword evidence="5 10" id="KW-0547">Nucleotide-binding</keyword>
<feature type="compositionally biased region" description="Basic and acidic residues" evidence="11">
    <location>
        <begin position="949"/>
        <end position="960"/>
    </location>
</feature>
<dbReference type="eggNOG" id="KOG0198">
    <property type="taxonomic scope" value="Eukaryota"/>
</dbReference>
<keyword evidence="6" id="KW-0418">Kinase</keyword>
<evidence type="ECO:0000256" key="6">
    <source>
        <dbReference type="ARBA" id="ARBA00022777"/>
    </source>
</evidence>
<dbReference type="SUPFAM" id="SSF47769">
    <property type="entry name" value="SAM/Pointed domain"/>
    <property type="match status" value="1"/>
</dbReference>
<feature type="compositionally biased region" description="Polar residues" evidence="11">
    <location>
        <begin position="322"/>
        <end position="336"/>
    </location>
</feature>
<evidence type="ECO:0000256" key="9">
    <source>
        <dbReference type="ARBA" id="ARBA00048329"/>
    </source>
</evidence>
<comment type="catalytic activity">
    <reaction evidence="9">
        <text>L-seryl-[protein] + ATP = O-phospho-L-seryl-[protein] + ADP + H(+)</text>
        <dbReference type="Rhea" id="RHEA:17989"/>
        <dbReference type="Rhea" id="RHEA-COMP:9863"/>
        <dbReference type="Rhea" id="RHEA-COMP:11604"/>
        <dbReference type="ChEBI" id="CHEBI:15378"/>
        <dbReference type="ChEBI" id="CHEBI:29999"/>
        <dbReference type="ChEBI" id="CHEBI:30616"/>
        <dbReference type="ChEBI" id="CHEBI:83421"/>
        <dbReference type="ChEBI" id="CHEBI:456216"/>
        <dbReference type="EC" id="2.7.11.25"/>
    </reaction>
</comment>
<keyword evidence="15" id="KW-1185">Reference proteome</keyword>
<dbReference type="Proteomes" id="UP000005222">
    <property type="component" value="Chromosome K"/>
</dbReference>
<evidence type="ECO:0000313" key="14">
    <source>
        <dbReference type="EMBL" id="CCE85129.1"/>
    </source>
</evidence>
<dbReference type="PROSITE" id="PS00108">
    <property type="entry name" value="PROTEIN_KINASE_ST"/>
    <property type="match status" value="1"/>
</dbReference>
<feature type="compositionally biased region" description="Polar residues" evidence="11">
    <location>
        <begin position="748"/>
        <end position="775"/>
    </location>
</feature>
<evidence type="ECO:0000256" key="3">
    <source>
        <dbReference type="ARBA" id="ARBA00022527"/>
    </source>
</evidence>
<dbReference type="FunFam" id="3.30.200.20:FF:000387">
    <property type="entry name" value="Serine/threonine-protein kinase STE11"/>
    <property type="match status" value="1"/>
</dbReference>
<evidence type="ECO:0000313" key="13">
    <source>
        <dbReference type="EMBL" id="CCE84098.1"/>
    </source>
</evidence>
<evidence type="ECO:0000256" key="4">
    <source>
        <dbReference type="ARBA" id="ARBA00022679"/>
    </source>
</evidence>
<dbReference type="PANTHER" id="PTHR11584:SF369">
    <property type="entry name" value="MITOGEN-ACTIVATED PROTEIN KINASE KINASE KINASE 19-RELATED"/>
    <property type="match status" value="1"/>
</dbReference>
<dbReference type="EMBL" id="FO082049">
    <property type="protein sequence ID" value="CCE84098.1"/>
    <property type="molecule type" value="Genomic_DNA"/>
</dbReference>
<dbReference type="SMART" id="SM00220">
    <property type="entry name" value="S_TKc"/>
    <property type="match status" value="1"/>
</dbReference>
<dbReference type="EMBL" id="FO082048">
    <property type="protein sequence ID" value="CCE85129.1"/>
    <property type="molecule type" value="Genomic_DNA"/>
</dbReference>
<feature type="compositionally biased region" description="Basic and acidic residues" evidence="11">
    <location>
        <begin position="536"/>
        <end position="546"/>
    </location>
</feature>
<dbReference type="GO" id="GO:0000196">
    <property type="term" value="P:cell integrity MAPK cascade"/>
    <property type="evidence" value="ECO:0007669"/>
    <property type="project" value="UniProtKB-ARBA"/>
</dbReference>
<feature type="compositionally biased region" description="Low complexity" evidence="11">
    <location>
        <begin position="659"/>
        <end position="669"/>
    </location>
</feature>
<reference evidence="13" key="1">
    <citation type="submission" date="2011-10" db="EMBL/GenBank/DDBJ databases">
        <authorList>
            <person name="Genoscope - CEA"/>
        </authorList>
    </citation>
    <scope>NUCLEOTIDE SEQUENCE</scope>
</reference>
<dbReference type="GO" id="GO:0030447">
    <property type="term" value="P:filamentous growth"/>
    <property type="evidence" value="ECO:0007669"/>
    <property type="project" value="UniProtKB-ARBA"/>
</dbReference>
<feature type="region of interest" description="Disordered" evidence="11">
    <location>
        <begin position="516"/>
        <end position="565"/>
    </location>
</feature>
<feature type="binding site" evidence="10">
    <location>
        <position position="1182"/>
    </location>
    <ligand>
        <name>ATP</name>
        <dbReference type="ChEBI" id="CHEBI:30616"/>
    </ligand>
</feature>
<dbReference type="SUPFAM" id="SSF56112">
    <property type="entry name" value="Protein kinase-like (PK-like)"/>
    <property type="match status" value="1"/>
</dbReference>
<accession>G8Y9I4</accession>
<comment type="catalytic activity">
    <reaction evidence="8">
        <text>L-threonyl-[protein] + ATP = O-phospho-L-threonyl-[protein] + ADP + H(+)</text>
        <dbReference type="Rhea" id="RHEA:46608"/>
        <dbReference type="Rhea" id="RHEA-COMP:11060"/>
        <dbReference type="Rhea" id="RHEA-COMP:11605"/>
        <dbReference type="ChEBI" id="CHEBI:15378"/>
        <dbReference type="ChEBI" id="CHEBI:30013"/>
        <dbReference type="ChEBI" id="CHEBI:30616"/>
        <dbReference type="ChEBI" id="CHEBI:61977"/>
        <dbReference type="ChEBI" id="CHEBI:456216"/>
        <dbReference type="EC" id="2.7.11.25"/>
    </reaction>
</comment>
<feature type="domain" description="Protein kinase" evidence="12">
    <location>
        <begin position="1153"/>
        <end position="1425"/>
    </location>
</feature>
<dbReference type="FunCoup" id="G8Y9I4">
    <property type="interactions" value="693"/>
</dbReference>
<name>G8Y9I4_PICSO</name>
<dbReference type="STRING" id="559304.G8Y9I4"/>
<feature type="region of interest" description="Disordered" evidence="11">
    <location>
        <begin position="949"/>
        <end position="979"/>
    </location>
</feature>
<organism evidence="13 15">
    <name type="scientific">Pichia sorbitophila (strain ATCC MYA-4447 / BCRC 22081 / CBS 7064 / NBRC 10061 / NRRL Y-12695)</name>
    <name type="common">Hybrid yeast</name>
    <dbReference type="NCBI Taxonomy" id="559304"/>
    <lineage>
        <taxon>Eukaryota</taxon>
        <taxon>Fungi</taxon>
        <taxon>Dikarya</taxon>
        <taxon>Ascomycota</taxon>
        <taxon>Saccharomycotina</taxon>
        <taxon>Pichiomycetes</taxon>
        <taxon>Debaryomycetaceae</taxon>
        <taxon>Millerozyma</taxon>
    </lineage>
</organism>
<dbReference type="Proteomes" id="UP000005222">
    <property type="component" value="Chromosome L"/>
</dbReference>
<dbReference type="PROSITE" id="PS00107">
    <property type="entry name" value="PROTEIN_KINASE_ATP"/>
    <property type="match status" value="1"/>
</dbReference>
<feature type="compositionally biased region" description="Polar residues" evidence="11">
    <location>
        <begin position="844"/>
        <end position="853"/>
    </location>
</feature>
<sequence length="1451" mass="162461">MYVSKSSPINETLYGSKNPANDETIRRDNRSKKTFSAYGSAKSKDFGYSNRQSTRETVEGFSFSDQNDSDLDFQASPIKNASPEEYMDMNSRGNMHGDRMCLYIPHSSLQRDEINLPSSAGGEHGLHRNPYENPTMNEADRRYQDPYSRKFYDNLNSGSSQVYPKDSNAGSDITAVQRSLDNIHIRNNSESSTVSSASTNSTLTPRISKDERFVRYVMNTRSGKNFESLSKKWSMENVLRWLDIHEFNDSWKETFKRNEISGNRFLELCNYDSNSIIWKQFGKYLVENERMKSVEKFIELLRSEINSEKKNEEVSTKEQNTHSRQSSMESQNSAQSIGGAAKAEYRKSTSAFHKQRLSLSSASSLSLHNYNSGQAGTQRPVSYIDSATYKPSNKDSVSSHKFFRKSKQLSYNNLPKDLSPITNYSPSDPTFYPNNSNKKSGIFSTLKKYGGDKAAEIVKQVQSSSGSKNTSSSNLKNVRNSNYSASISSLGEVTSNDNVRSASSSANSISIDKAGYDQNINSQDGAHTPNISHTTSSEKPKSKRPDLSINIESDEPDELYLPKPKSDASQSKTILISKDNVSFIPLSIFHADLSNIELVKDKIIQKLGLINVGHITFHLTDFNSTEGLAMSDKVFARRLNNDDLLKLIVYQELGSPTDTATFSTTSSDSKSFEIRGDNSEKSYPETPQYLLQSSKDPKTDYLNFKEVNKLDKINELAPRSSDFRPAPQQFSLKLHLPVYKKFMKENPTRSSNAPSLSINTSELSPSVSRLSPNSNTEKEPSPSSFKIIRKEGREIDFDKRRSSPFETKASRLIPNIYSSSISDSSKSPVSATTVSTFKGEKNKPQLQYSTSTTSDKERTANIIAKRAAPPPPLDKKSSLKTFSTKSILSRSDSASLSKSSSYSSRRSFVSTDSASPSAFKENDISFEDVPQPEYFSEDEEDFFMKPIKKPVEDSAPKDSTSKSSLSNNACKDEKPPINIMDVRPPVEEVYKNLEKYFPNTNLDKPIIDDTPISPVVQVAAETSKNMPTRKPTISRTFSNANISPINRHADSGDEVIYGDNKEPELSRRRMKTIRIVANEARRKRLQRQLKTTPSQSATGSHAPDTTKDSSSLLRKNTKLWGQKVVEVTSTQIEQGFVSKLRSSKDGEYKEFAWIKGELIGRGSFGAVFLALNVTTGEMLAVKQVVVNKNSMSSSHKTTEGIDALKKEVETMKDLDHDNIVQYLGFEQKGTIYSLFLEYVAGGSISSCLRSFGSFDEPLVKYITRQVLLGLEYLHSNGILHRDLKADNLLLEIDGTCKISDFGISKKSKDIYVNNAEMSMQGTIFWMAPEVIDSIVEDKKQGYSAKVDIWSLGCVVLEMFAGKRPWSNEAVVSAIYKIGKTKLAPPIPESINQVISSEAKDFIKKCFIINTDERPTARELLQHPFMTIDSTFSFENTRLGKTIKYHSKKYSL</sequence>
<dbReference type="FunFam" id="1.10.510.10:FF:000182">
    <property type="entry name" value="MAP kinase kinase kinase mkh1"/>
    <property type="match status" value="1"/>
</dbReference>
<dbReference type="InterPro" id="IPR011009">
    <property type="entry name" value="Kinase-like_dom_sf"/>
</dbReference>
<reference evidence="15" key="2">
    <citation type="journal article" date="2012" name="G3 (Bethesda)">
        <title>Pichia sorbitophila, an interspecies yeast hybrid reveals early steps of genome resolution following polyploidization.</title>
        <authorList>
            <person name="Leh Louis V."/>
            <person name="Despons L."/>
            <person name="Friedrich A."/>
            <person name="Martin T."/>
            <person name="Durrens P."/>
            <person name="Casaregola S."/>
            <person name="Neuveglise C."/>
            <person name="Fairhead C."/>
            <person name="Marck C."/>
            <person name="Cruz J.A."/>
            <person name="Straub M.L."/>
            <person name="Kugler V."/>
            <person name="Sacerdot C."/>
            <person name="Uzunov Z."/>
            <person name="Thierry A."/>
            <person name="Weiss S."/>
            <person name="Bleykasten C."/>
            <person name="De Montigny J."/>
            <person name="Jacques N."/>
            <person name="Jung P."/>
            <person name="Lemaire M."/>
            <person name="Mallet S."/>
            <person name="Morel G."/>
            <person name="Richard G.F."/>
            <person name="Sarkar A."/>
            <person name="Savel G."/>
            <person name="Schacherer J."/>
            <person name="Seret M.L."/>
            <person name="Talla E."/>
            <person name="Samson G."/>
            <person name="Jubin C."/>
            <person name="Poulain J."/>
            <person name="Vacherie B."/>
            <person name="Barbe V."/>
            <person name="Pelletier E."/>
            <person name="Sherman D.J."/>
            <person name="Westhof E."/>
            <person name="Weissenbach J."/>
            <person name="Baret P.V."/>
            <person name="Wincker P."/>
            <person name="Gaillardin C."/>
            <person name="Dujon B."/>
            <person name="Souciet J.L."/>
        </authorList>
    </citation>
    <scope>NUCLEOTIDE SEQUENCE [LARGE SCALE GENOMIC DNA]</scope>
    <source>
        <strain evidence="15">ATCC MYA-4447 / BCRC 22081 / CBS 7064 / NBRC 10061 / NRRL Y-12695</strain>
    </source>
</reference>
<feature type="region of interest" description="Disordered" evidence="11">
    <location>
        <begin position="308"/>
        <end position="340"/>
    </location>
</feature>
<feature type="compositionally biased region" description="Polar residues" evidence="11">
    <location>
        <begin position="1"/>
        <end position="21"/>
    </location>
</feature>
<dbReference type="InterPro" id="IPR017441">
    <property type="entry name" value="Protein_kinase_ATP_BS"/>
</dbReference>
<feature type="region of interest" description="Disordered" evidence="11">
    <location>
        <begin position="1083"/>
        <end position="1113"/>
    </location>
</feature>
<feature type="compositionally biased region" description="Polar residues" evidence="11">
    <location>
        <begin position="420"/>
        <end position="437"/>
    </location>
</feature>
<feature type="region of interest" description="Disordered" evidence="11">
    <location>
        <begin position="1"/>
        <end position="53"/>
    </location>
</feature>
<comment type="similarity">
    <text evidence="1">Belongs to the protein kinase superfamily. STE Ser/Thr protein kinase family. MAP kinase kinase kinase subfamily.</text>
</comment>
<evidence type="ECO:0000256" key="7">
    <source>
        <dbReference type="ARBA" id="ARBA00022840"/>
    </source>
</evidence>
<evidence type="ECO:0000256" key="2">
    <source>
        <dbReference type="ARBA" id="ARBA00012406"/>
    </source>
</evidence>
<evidence type="ECO:0000256" key="8">
    <source>
        <dbReference type="ARBA" id="ARBA00047559"/>
    </source>
</evidence>
<feature type="compositionally biased region" description="Basic and acidic residues" evidence="11">
    <location>
        <begin position="308"/>
        <end position="321"/>
    </location>
</feature>
<dbReference type="OrthoDB" id="266718at2759"/>
<evidence type="ECO:0000256" key="11">
    <source>
        <dbReference type="SAM" id="MobiDB-lite"/>
    </source>
</evidence>
<feature type="compositionally biased region" description="Polar residues" evidence="11">
    <location>
        <begin position="1088"/>
        <end position="1099"/>
    </location>
</feature>
<feature type="region of interest" description="Disordered" evidence="11">
    <location>
        <begin position="893"/>
        <end position="928"/>
    </location>
</feature>
<dbReference type="InterPro" id="IPR013761">
    <property type="entry name" value="SAM/pointed_sf"/>
</dbReference>
<keyword evidence="4" id="KW-0808">Transferase</keyword>
<dbReference type="Gene3D" id="1.10.510.10">
    <property type="entry name" value="Transferase(Phosphotransferase) domain 1"/>
    <property type="match status" value="1"/>
</dbReference>
<keyword evidence="7 10" id="KW-0067">ATP-binding</keyword>
<protein>
    <recommendedName>
        <fullName evidence="2">mitogen-activated protein kinase kinase kinase</fullName>
        <ecNumber evidence="2">2.7.11.25</ecNumber>
    </recommendedName>
</protein>
<dbReference type="PANTHER" id="PTHR11584">
    <property type="entry name" value="SERINE/THREONINE PROTEIN KINASE"/>
    <property type="match status" value="1"/>
</dbReference>
<dbReference type="EC" id="2.7.11.25" evidence="2"/>
<dbReference type="HOGENOM" id="CLU_002516_0_0_1"/>
<dbReference type="InterPro" id="IPR008271">
    <property type="entry name" value="Ser/Thr_kinase_AS"/>
</dbReference>
<feature type="compositionally biased region" description="Polar residues" evidence="11">
    <location>
        <begin position="518"/>
        <end position="535"/>
    </location>
</feature>
<evidence type="ECO:0000256" key="5">
    <source>
        <dbReference type="ARBA" id="ARBA00022741"/>
    </source>
</evidence>
<evidence type="ECO:0000256" key="10">
    <source>
        <dbReference type="PROSITE-ProRule" id="PRU10141"/>
    </source>
</evidence>
<feature type="region of interest" description="Disordered" evidence="11">
    <location>
        <begin position="821"/>
        <end position="880"/>
    </location>
</feature>
<feature type="region of interest" description="Disordered" evidence="11">
    <location>
        <begin position="745"/>
        <end position="792"/>
    </location>
</feature>
<dbReference type="GO" id="GO:0004709">
    <property type="term" value="F:MAP kinase kinase kinase activity"/>
    <property type="evidence" value="ECO:0007669"/>
    <property type="project" value="UniProtKB-EC"/>
</dbReference>
<evidence type="ECO:0000313" key="15">
    <source>
        <dbReference type="Proteomes" id="UP000005222"/>
    </source>
</evidence>
<dbReference type="PROSITE" id="PS50011">
    <property type="entry name" value="PROTEIN_KINASE_DOM"/>
    <property type="match status" value="1"/>
</dbReference>
<proteinExistence type="inferred from homology"/>
<feature type="region of interest" description="Disordered" evidence="11">
    <location>
        <begin position="414"/>
        <end position="437"/>
    </location>
</feature>
<feature type="compositionally biased region" description="Low complexity" evidence="11">
    <location>
        <begin position="893"/>
        <end position="915"/>
    </location>
</feature>
<evidence type="ECO:0000256" key="1">
    <source>
        <dbReference type="ARBA" id="ARBA00006529"/>
    </source>
</evidence>
<dbReference type="Pfam" id="PF00069">
    <property type="entry name" value="Pkinase"/>
    <property type="match status" value="1"/>
</dbReference>
<evidence type="ECO:0000259" key="12">
    <source>
        <dbReference type="PROSITE" id="PS50011"/>
    </source>
</evidence>
<dbReference type="InParanoid" id="G8Y9I4"/>
<feature type="compositionally biased region" description="Basic and acidic residues" evidence="11">
    <location>
        <begin position="670"/>
        <end position="683"/>
    </location>
</feature>
<dbReference type="InterPro" id="IPR000719">
    <property type="entry name" value="Prot_kinase_dom"/>
</dbReference>
<keyword evidence="3" id="KW-0723">Serine/threonine-protein kinase</keyword>
<dbReference type="GO" id="GO:0005524">
    <property type="term" value="F:ATP binding"/>
    <property type="evidence" value="ECO:0007669"/>
    <property type="project" value="UniProtKB-UniRule"/>
</dbReference>